<dbReference type="NCBIfam" id="TIGR01245">
    <property type="entry name" value="trpD"/>
    <property type="match status" value="1"/>
</dbReference>
<dbReference type="SUPFAM" id="SSF52418">
    <property type="entry name" value="Nucleoside phosphorylase/phosphoribosyltransferase catalytic domain"/>
    <property type="match status" value="1"/>
</dbReference>
<dbReference type="PANTHER" id="PTHR43285:SF2">
    <property type="entry name" value="ANTHRANILATE PHOSPHORIBOSYLTRANSFERASE"/>
    <property type="match status" value="1"/>
</dbReference>
<dbReference type="Gene3D" id="3.40.1030.10">
    <property type="entry name" value="Nucleoside phosphorylase/phosphoribosyltransferase catalytic domain"/>
    <property type="match status" value="1"/>
</dbReference>
<dbReference type="GO" id="GO:0000162">
    <property type="term" value="P:L-tryptophan biosynthetic process"/>
    <property type="evidence" value="ECO:0007669"/>
    <property type="project" value="InterPro"/>
</dbReference>
<dbReference type="InterPro" id="IPR000312">
    <property type="entry name" value="Glycosyl_Trfase_fam3"/>
</dbReference>
<evidence type="ECO:0000256" key="1">
    <source>
        <dbReference type="ARBA" id="ARBA00022676"/>
    </source>
</evidence>
<dbReference type="InterPro" id="IPR005940">
    <property type="entry name" value="Anthranilate_Pribosyl_Tfrase"/>
</dbReference>
<name>X0VA70_9ZZZZ</name>
<dbReference type="EMBL" id="BARS01035089">
    <property type="protein sequence ID" value="GAG15145.1"/>
    <property type="molecule type" value="Genomic_DNA"/>
</dbReference>
<feature type="non-terminal residue" evidence="4">
    <location>
        <position position="1"/>
    </location>
</feature>
<dbReference type="GO" id="GO:0004048">
    <property type="term" value="F:anthranilate phosphoribosyltransferase activity"/>
    <property type="evidence" value="ECO:0007669"/>
    <property type="project" value="InterPro"/>
</dbReference>
<dbReference type="InterPro" id="IPR035902">
    <property type="entry name" value="Nuc_phospho_transferase"/>
</dbReference>
<accession>X0VA70</accession>
<evidence type="ECO:0000313" key="4">
    <source>
        <dbReference type="EMBL" id="GAG15145.1"/>
    </source>
</evidence>
<keyword evidence="2" id="KW-0808">Transferase</keyword>
<feature type="domain" description="Glycosyl transferase family 3" evidence="3">
    <location>
        <begin position="1"/>
        <end position="232"/>
    </location>
</feature>
<evidence type="ECO:0000256" key="2">
    <source>
        <dbReference type="ARBA" id="ARBA00022679"/>
    </source>
</evidence>
<dbReference type="Pfam" id="PF00591">
    <property type="entry name" value="Glycos_transf_3"/>
    <property type="match status" value="1"/>
</dbReference>
<dbReference type="PANTHER" id="PTHR43285">
    <property type="entry name" value="ANTHRANILATE PHOSPHORIBOSYLTRANSFERASE"/>
    <property type="match status" value="1"/>
</dbReference>
<organism evidence="4">
    <name type="scientific">marine sediment metagenome</name>
    <dbReference type="NCBI Taxonomy" id="412755"/>
    <lineage>
        <taxon>unclassified sequences</taxon>
        <taxon>metagenomes</taxon>
        <taxon>ecological metagenomes</taxon>
    </lineage>
</organism>
<proteinExistence type="predicted"/>
<dbReference type="GO" id="GO:0005829">
    <property type="term" value="C:cytosol"/>
    <property type="evidence" value="ECO:0007669"/>
    <property type="project" value="TreeGrafter"/>
</dbReference>
<comment type="caution">
    <text evidence="4">The sequence shown here is derived from an EMBL/GenBank/DDBJ whole genome shotgun (WGS) entry which is preliminary data.</text>
</comment>
<keyword evidence="1" id="KW-0328">Glycosyltransferase</keyword>
<gene>
    <name evidence="4" type="ORF">S01H1_54114</name>
</gene>
<evidence type="ECO:0000259" key="3">
    <source>
        <dbReference type="Pfam" id="PF00591"/>
    </source>
</evidence>
<dbReference type="AlphaFoldDB" id="X0VA70"/>
<reference evidence="4" key="1">
    <citation type="journal article" date="2014" name="Front. Microbiol.">
        <title>High frequency of phylogenetically diverse reductive dehalogenase-homologous genes in deep subseafloor sedimentary metagenomes.</title>
        <authorList>
            <person name="Kawai M."/>
            <person name="Futagami T."/>
            <person name="Toyoda A."/>
            <person name="Takaki Y."/>
            <person name="Nishi S."/>
            <person name="Hori S."/>
            <person name="Arai W."/>
            <person name="Tsubouchi T."/>
            <person name="Morono Y."/>
            <person name="Uchiyama I."/>
            <person name="Ito T."/>
            <person name="Fujiyama A."/>
            <person name="Inagaki F."/>
            <person name="Takami H."/>
        </authorList>
    </citation>
    <scope>NUCLEOTIDE SEQUENCE</scope>
    <source>
        <strain evidence="4">Expedition CK06-06</strain>
    </source>
</reference>
<protein>
    <recommendedName>
        <fullName evidence="3">Glycosyl transferase family 3 domain-containing protein</fullName>
    </recommendedName>
</protein>
<sequence>STAAALVTAAAGVPVAKHGNRSVTSRSGASDVLAALGVNITAGVAQVEACLSELGICFCFAPLHHRAMKHVAAARAKLGTPTIFNILGPLCNPAAAPRQLLGVGTAQLRPLLAEAVAMLGTRRTVVVHGTDGLDEVSLGATTEVTEVAGNRLTELRWTPDDFGLKPSGPEPLRVEGPEQSAQRIREIFAGRPGPPRDIVVANTAAALWTAGRGETLIQCAAAAAEAIDSGAAEALLKRLAERSWAK</sequence>